<dbReference type="KEGG" id="cohn:KCTCHS21_15130"/>
<keyword evidence="3" id="KW-1185">Reference proteome</keyword>
<name>A0A3T1D206_9BACL</name>
<protein>
    <recommendedName>
        <fullName evidence="4">Lipoprotein</fullName>
    </recommendedName>
</protein>
<organism evidence="2 3">
    <name type="scientific">Cohnella abietis</name>
    <dbReference type="NCBI Taxonomy" id="2507935"/>
    <lineage>
        <taxon>Bacteria</taxon>
        <taxon>Bacillati</taxon>
        <taxon>Bacillota</taxon>
        <taxon>Bacilli</taxon>
        <taxon>Bacillales</taxon>
        <taxon>Paenibacillaceae</taxon>
        <taxon>Cohnella</taxon>
    </lineage>
</organism>
<feature type="signal peptide" evidence="1">
    <location>
        <begin position="1"/>
        <end position="21"/>
    </location>
</feature>
<accession>A0A3T1D206</accession>
<evidence type="ECO:0000313" key="2">
    <source>
        <dbReference type="EMBL" id="BBI32114.1"/>
    </source>
</evidence>
<sequence length="146" mass="16453">MKSFILSLCVLLTIITGCSNSSEQFDSSTSWAYYFVLLNDTIYIQTSEQVENVNQQLGTIQKSSNDERTQMNTNQTFSNYLPKGTKLYSIPGKNHDEYIAVRNKDGNYDVLKSQGKYGSSSSNLISATIINLKESILISKKRRLIT</sequence>
<reference evidence="2 3" key="1">
    <citation type="submission" date="2019-01" db="EMBL/GenBank/DDBJ databases">
        <title>Complete genome sequence of Cohnella hallensis HS21 isolated from Korean fir (Abies koreana) rhizospheric soil.</title>
        <authorList>
            <person name="Jiang L."/>
            <person name="Kang S.W."/>
            <person name="Kim S."/>
            <person name="Jung J."/>
            <person name="Kim C.Y."/>
            <person name="Kim D.H."/>
            <person name="Kim S.W."/>
            <person name="Lee J."/>
        </authorList>
    </citation>
    <scope>NUCLEOTIDE SEQUENCE [LARGE SCALE GENOMIC DNA]</scope>
    <source>
        <strain evidence="2 3">HS21</strain>
    </source>
</reference>
<evidence type="ECO:0008006" key="4">
    <source>
        <dbReference type="Google" id="ProtNLM"/>
    </source>
</evidence>
<keyword evidence="1" id="KW-0732">Signal</keyword>
<dbReference type="PROSITE" id="PS51257">
    <property type="entry name" value="PROKAR_LIPOPROTEIN"/>
    <property type="match status" value="1"/>
</dbReference>
<evidence type="ECO:0000256" key="1">
    <source>
        <dbReference type="SAM" id="SignalP"/>
    </source>
</evidence>
<dbReference type="AlphaFoldDB" id="A0A3T1D206"/>
<feature type="chain" id="PRO_5019091620" description="Lipoprotein" evidence="1">
    <location>
        <begin position="22"/>
        <end position="146"/>
    </location>
</feature>
<evidence type="ECO:0000313" key="3">
    <source>
        <dbReference type="Proteomes" id="UP000289856"/>
    </source>
</evidence>
<gene>
    <name evidence="2" type="ORF">KCTCHS21_15130</name>
</gene>
<dbReference type="OrthoDB" id="2357153at2"/>
<dbReference type="RefSeq" id="WP_130606418.1">
    <property type="nucleotide sequence ID" value="NZ_AP019400.1"/>
</dbReference>
<dbReference type="Proteomes" id="UP000289856">
    <property type="component" value="Chromosome"/>
</dbReference>
<proteinExistence type="predicted"/>
<dbReference type="EMBL" id="AP019400">
    <property type="protein sequence ID" value="BBI32114.1"/>
    <property type="molecule type" value="Genomic_DNA"/>
</dbReference>